<sequence>MFRVFENFARTSKKCTDLSWMRRCDMMNQPMIDGSASYEG</sequence>
<evidence type="ECO:0000313" key="2">
    <source>
        <dbReference type="Proteomes" id="UP000325333"/>
    </source>
</evidence>
<dbReference type="Proteomes" id="UP000325333">
    <property type="component" value="Unassembled WGS sequence"/>
</dbReference>
<reference evidence="1 2" key="1">
    <citation type="submission" date="2019-07" db="EMBL/GenBank/DDBJ databases">
        <title>Genome sequencing of the stress-tolerant strain Azospirillum brasilense Az19.</title>
        <authorList>
            <person name="Maroniche G.A."/>
            <person name="Garcia J.E."/>
            <person name="Pagnussat L."/>
            <person name="Amenta M."/>
            <person name="Creus C.M."/>
        </authorList>
    </citation>
    <scope>NUCLEOTIDE SEQUENCE [LARGE SCALE GENOMIC DNA]</scope>
    <source>
        <strain evidence="1 2">Az19</strain>
    </source>
</reference>
<gene>
    <name evidence="1" type="ORF">FH063_004534</name>
</gene>
<dbReference type="EMBL" id="VEWN01000004">
    <property type="protein sequence ID" value="KAA1056386.1"/>
    <property type="molecule type" value="Genomic_DNA"/>
</dbReference>
<dbReference type="AlphaFoldDB" id="A0A5B0KWR1"/>
<protein>
    <submittedName>
        <fullName evidence="1">Uncharacterized protein</fullName>
    </submittedName>
</protein>
<organism evidence="1 2">
    <name type="scientific">Azospirillum argentinense</name>
    <dbReference type="NCBI Taxonomy" id="2970906"/>
    <lineage>
        <taxon>Bacteria</taxon>
        <taxon>Pseudomonadati</taxon>
        <taxon>Pseudomonadota</taxon>
        <taxon>Alphaproteobacteria</taxon>
        <taxon>Rhodospirillales</taxon>
        <taxon>Azospirillaceae</taxon>
        <taxon>Azospirillum</taxon>
    </lineage>
</organism>
<proteinExistence type="predicted"/>
<name>A0A5B0KWR1_9PROT</name>
<accession>A0A5B0KWR1</accession>
<evidence type="ECO:0000313" key="1">
    <source>
        <dbReference type="EMBL" id="KAA1056386.1"/>
    </source>
</evidence>
<comment type="caution">
    <text evidence="1">The sequence shown here is derived from an EMBL/GenBank/DDBJ whole genome shotgun (WGS) entry which is preliminary data.</text>
</comment>